<proteinExistence type="predicted"/>
<evidence type="ECO:0000313" key="1">
    <source>
        <dbReference type="EMBL" id="KAG5377561.1"/>
    </source>
</evidence>
<keyword evidence="2" id="KW-1185">Reference proteome</keyword>
<reference evidence="1 2" key="1">
    <citation type="submission" date="2021-03" db="EMBL/GenBank/DDBJ databases">
        <authorList>
            <person name="King G.J."/>
            <person name="Bancroft I."/>
            <person name="Baten A."/>
            <person name="Bloomfield J."/>
            <person name="Borpatragohain P."/>
            <person name="He Z."/>
            <person name="Irish N."/>
            <person name="Irwin J."/>
            <person name="Liu K."/>
            <person name="Mauleon R.P."/>
            <person name="Moore J."/>
            <person name="Morris R."/>
            <person name="Ostergaard L."/>
            <person name="Wang B."/>
            <person name="Wells R."/>
        </authorList>
    </citation>
    <scope>NUCLEOTIDE SEQUENCE [LARGE SCALE GENOMIC DNA]</scope>
    <source>
        <strain evidence="1">R-o-18</strain>
        <tissue evidence="1">Leaf</tissue>
    </source>
</reference>
<evidence type="ECO:0008006" key="3">
    <source>
        <dbReference type="Google" id="ProtNLM"/>
    </source>
</evidence>
<comment type="caution">
    <text evidence="1">The sequence shown here is derived from an EMBL/GenBank/DDBJ whole genome shotgun (WGS) entry which is preliminary data.</text>
</comment>
<dbReference type="PANTHER" id="PTHR10242">
    <property type="entry name" value="8-OXOGUANINE DNA GLYCOSYLASE"/>
    <property type="match status" value="1"/>
</dbReference>
<accession>A0ABQ7KVN4</accession>
<evidence type="ECO:0000313" key="2">
    <source>
        <dbReference type="Proteomes" id="UP000823674"/>
    </source>
</evidence>
<dbReference type="PANTHER" id="PTHR10242:SF7">
    <property type="entry name" value="HHH-GPD DOMAIN-CONTAINING PROTEIN"/>
    <property type="match status" value="1"/>
</dbReference>
<dbReference type="SUPFAM" id="SSF48150">
    <property type="entry name" value="DNA-glycosylase"/>
    <property type="match status" value="1"/>
</dbReference>
<dbReference type="Gene3D" id="1.10.340.30">
    <property type="entry name" value="Hypothetical protein, domain 2"/>
    <property type="match status" value="1"/>
</dbReference>
<protein>
    <recommendedName>
        <fullName evidence="3">HhH-GPD domain-containing protein</fullName>
    </recommendedName>
</protein>
<dbReference type="InterPro" id="IPR011257">
    <property type="entry name" value="DNA_glycosylase"/>
</dbReference>
<sequence>MEKAVCNHGFFMMAPNVWDPKSKSLTRPLTLSNSSSVIHGINNVSRVDEELILQQVGRMLRISAEDDRDVTEFQQLHEDAKKYGFGRIFRSPFLFEDMVKSILLSNITWERTLGMASSLCILQFKLADGTVSSQTNKKRKRVVKATKETSGNFPSAKEIASLDKELINEHCKLGYRANWIVKLAKMVESGKLNLEEMESRDMKAEQVSEKLNKLKGFGHFLTATVLMCIGYYHLVPSDTETLRLFRETLETAAQSFYDRFSPFQSLAYWFDLIQNYETKLELSQLDYKSVSGCSHMKQLKAD</sequence>
<dbReference type="EMBL" id="JADBGQ010000009">
    <property type="protein sequence ID" value="KAG5377561.1"/>
    <property type="molecule type" value="Genomic_DNA"/>
</dbReference>
<organism evidence="1 2">
    <name type="scientific">Brassica rapa subsp. trilocularis</name>
    <dbReference type="NCBI Taxonomy" id="1813537"/>
    <lineage>
        <taxon>Eukaryota</taxon>
        <taxon>Viridiplantae</taxon>
        <taxon>Streptophyta</taxon>
        <taxon>Embryophyta</taxon>
        <taxon>Tracheophyta</taxon>
        <taxon>Spermatophyta</taxon>
        <taxon>Magnoliopsida</taxon>
        <taxon>eudicotyledons</taxon>
        <taxon>Gunneridae</taxon>
        <taxon>Pentapetalae</taxon>
        <taxon>rosids</taxon>
        <taxon>malvids</taxon>
        <taxon>Brassicales</taxon>
        <taxon>Brassicaceae</taxon>
        <taxon>Brassiceae</taxon>
        <taxon>Brassica</taxon>
    </lineage>
</organism>
<dbReference type="InterPro" id="IPR052054">
    <property type="entry name" value="Oxidative_DNA_repair_enzyme"/>
</dbReference>
<name>A0ABQ7KVN4_BRACM</name>
<gene>
    <name evidence="1" type="primary">A07g500040.1_BraROA</name>
    <name evidence="1" type="ORF">IGI04_025403</name>
</gene>
<dbReference type="Proteomes" id="UP000823674">
    <property type="component" value="Chromosome A07"/>
</dbReference>